<dbReference type="AlphaFoldDB" id="A0A2P2ITL1"/>
<accession>A0A2P2ITL1</accession>
<protein>
    <submittedName>
        <fullName evidence="1">Uncharacterized protein</fullName>
    </submittedName>
</protein>
<name>A0A2P2ITL1_RHIMU</name>
<proteinExistence type="predicted"/>
<sequence length="42" mass="5207">MASFLIKHMQVFIHQFKYNRFMLGRANFCDFRPMIMTHLKRT</sequence>
<organism evidence="1">
    <name type="scientific">Rhizophora mucronata</name>
    <name type="common">Asiatic mangrove</name>
    <dbReference type="NCBI Taxonomy" id="61149"/>
    <lineage>
        <taxon>Eukaryota</taxon>
        <taxon>Viridiplantae</taxon>
        <taxon>Streptophyta</taxon>
        <taxon>Embryophyta</taxon>
        <taxon>Tracheophyta</taxon>
        <taxon>Spermatophyta</taxon>
        <taxon>Magnoliopsida</taxon>
        <taxon>eudicotyledons</taxon>
        <taxon>Gunneridae</taxon>
        <taxon>Pentapetalae</taxon>
        <taxon>rosids</taxon>
        <taxon>fabids</taxon>
        <taxon>Malpighiales</taxon>
        <taxon>Rhizophoraceae</taxon>
        <taxon>Rhizophora</taxon>
    </lineage>
</organism>
<evidence type="ECO:0000313" key="1">
    <source>
        <dbReference type="EMBL" id="MBW84540.1"/>
    </source>
</evidence>
<dbReference type="EMBL" id="GGEC01004057">
    <property type="protein sequence ID" value="MBW84540.1"/>
    <property type="molecule type" value="Transcribed_RNA"/>
</dbReference>
<reference evidence="1" key="1">
    <citation type="submission" date="2018-02" db="EMBL/GenBank/DDBJ databases">
        <title>Rhizophora mucronata_Transcriptome.</title>
        <authorList>
            <person name="Meera S.P."/>
            <person name="Sreeshan A."/>
            <person name="Augustine A."/>
        </authorList>
    </citation>
    <scope>NUCLEOTIDE SEQUENCE</scope>
    <source>
        <tissue evidence="1">Leaf</tissue>
    </source>
</reference>